<sequence>FKVVIEKEDSYLIEFFDMIVNVIISNTQSAYNKEEIQLVQLMNL</sequence>
<evidence type="ECO:0000313" key="2">
    <source>
        <dbReference type="Proteomes" id="UP000789570"/>
    </source>
</evidence>
<feature type="non-terminal residue" evidence="1">
    <location>
        <position position="44"/>
    </location>
</feature>
<evidence type="ECO:0000313" key="1">
    <source>
        <dbReference type="EMBL" id="CAG8621101.1"/>
    </source>
</evidence>
<dbReference type="EMBL" id="CAJVPQ010003214">
    <property type="protein sequence ID" value="CAG8621101.1"/>
    <property type="molecule type" value="Genomic_DNA"/>
</dbReference>
<gene>
    <name evidence="1" type="ORF">FCALED_LOCUS9559</name>
</gene>
<name>A0A9N9D2R4_9GLOM</name>
<dbReference type="Proteomes" id="UP000789570">
    <property type="component" value="Unassembled WGS sequence"/>
</dbReference>
<comment type="caution">
    <text evidence="1">The sequence shown here is derived from an EMBL/GenBank/DDBJ whole genome shotgun (WGS) entry which is preliminary data.</text>
</comment>
<organism evidence="1 2">
    <name type="scientific">Funneliformis caledonium</name>
    <dbReference type="NCBI Taxonomy" id="1117310"/>
    <lineage>
        <taxon>Eukaryota</taxon>
        <taxon>Fungi</taxon>
        <taxon>Fungi incertae sedis</taxon>
        <taxon>Mucoromycota</taxon>
        <taxon>Glomeromycotina</taxon>
        <taxon>Glomeromycetes</taxon>
        <taxon>Glomerales</taxon>
        <taxon>Glomeraceae</taxon>
        <taxon>Funneliformis</taxon>
    </lineage>
</organism>
<proteinExistence type="predicted"/>
<protein>
    <submittedName>
        <fullName evidence="1">13_t:CDS:1</fullName>
    </submittedName>
</protein>
<reference evidence="1" key="1">
    <citation type="submission" date="2021-06" db="EMBL/GenBank/DDBJ databases">
        <authorList>
            <person name="Kallberg Y."/>
            <person name="Tangrot J."/>
            <person name="Rosling A."/>
        </authorList>
    </citation>
    <scope>NUCLEOTIDE SEQUENCE</scope>
    <source>
        <strain evidence="1">UK204</strain>
    </source>
</reference>
<accession>A0A9N9D2R4</accession>
<keyword evidence="2" id="KW-1185">Reference proteome</keyword>
<dbReference type="AlphaFoldDB" id="A0A9N9D2R4"/>